<evidence type="ECO:0000313" key="2">
    <source>
        <dbReference type="Proteomes" id="UP000545490"/>
    </source>
</evidence>
<organism evidence="1 2">
    <name type="scientific">Rhizobium fabae</name>
    <dbReference type="NCBI Taxonomy" id="573179"/>
    <lineage>
        <taxon>Bacteria</taxon>
        <taxon>Pseudomonadati</taxon>
        <taxon>Pseudomonadota</taxon>
        <taxon>Alphaproteobacteria</taxon>
        <taxon>Hyphomicrobiales</taxon>
        <taxon>Rhizobiaceae</taxon>
        <taxon>Rhizobium/Agrobacterium group</taxon>
        <taxon>Rhizobium</taxon>
    </lineage>
</organism>
<gene>
    <name evidence="1" type="ORF">GGQ65_004706</name>
</gene>
<accession>A0A7W6FKZ6</accession>
<comment type="caution">
    <text evidence="1">The sequence shown here is derived from an EMBL/GenBank/DDBJ whole genome shotgun (WGS) entry which is preliminary data.</text>
</comment>
<reference evidence="1 2" key="1">
    <citation type="submission" date="2020-08" db="EMBL/GenBank/DDBJ databases">
        <title>Genomic Encyclopedia of Type Strains, Phase IV (KMG-IV): sequencing the most valuable type-strain genomes for metagenomic binning, comparative biology and taxonomic classification.</title>
        <authorList>
            <person name="Goeker M."/>
        </authorList>
    </citation>
    <scope>NUCLEOTIDE SEQUENCE [LARGE SCALE GENOMIC DNA]</scope>
    <source>
        <strain evidence="1 2">DSM 19331</strain>
    </source>
</reference>
<sequence>MIIIMNIQGFLWKIDYDDDIKIGNTQVTHNKNQLTQ</sequence>
<proteinExistence type="predicted"/>
<dbReference type="EMBL" id="JACIDG010000013">
    <property type="protein sequence ID" value="MBB3917389.1"/>
    <property type="molecule type" value="Genomic_DNA"/>
</dbReference>
<dbReference type="Proteomes" id="UP000545490">
    <property type="component" value="Unassembled WGS sequence"/>
</dbReference>
<protein>
    <submittedName>
        <fullName evidence="1">Uncharacterized protein</fullName>
    </submittedName>
</protein>
<name>A0A7W6FKZ6_9HYPH</name>
<dbReference type="AlphaFoldDB" id="A0A7W6FKZ6"/>
<evidence type="ECO:0000313" key="1">
    <source>
        <dbReference type="EMBL" id="MBB3917389.1"/>
    </source>
</evidence>